<dbReference type="Pfam" id="PF00018">
    <property type="entry name" value="SH3_1"/>
    <property type="match status" value="1"/>
</dbReference>
<feature type="compositionally biased region" description="Polar residues" evidence="4">
    <location>
        <begin position="382"/>
        <end position="419"/>
    </location>
</feature>
<gene>
    <name evidence="6" type="ORF">EHS24_007029</name>
</gene>
<dbReference type="SMART" id="SM00326">
    <property type="entry name" value="SH3"/>
    <property type="match status" value="1"/>
</dbReference>
<feature type="compositionally biased region" description="Low complexity" evidence="4">
    <location>
        <begin position="430"/>
        <end position="448"/>
    </location>
</feature>
<evidence type="ECO:0000259" key="5">
    <source>
        <dbReference type="PROSITE" id="PS50002"/>
    </source>
</evidence>
<dbReference type="PANTHER" id="PTHR15629">
    <property type="entry name" value="SH3YL1 PROTEIN"/>
    <property type="match status" value="1"/>
</dbReference>
<dbReference type="GeneID" id="39591572"/>
<dbReference type="STRING" id="105984.A0A427XX28"/>
<feature type="compositionally biased region" description="Low complexity" evidence="4">
    <location>
        <begin position="267"/>
        <end position="277"/>
    </location>
</feature>
<dbReference type="CDD" id="cd11525">
    <property type="entry name" value="SYLF_SH3YL1_like"/>
    <property type="match status" value="1"/>
</dbReference>
<keyword evidence="2 3" id="KW-0728">SH3 domain</keyword>
<protein>
    <recommendedName>
        <fullName evidence="5">SH3 domain-containing protein</fullName>
    </recommendedName>
</protein>
<evidence type="ECO:0000256" key="4">
    <source>
        <dbReference type="SAM" id="MobiDB-lite"/>
    </source>
</evidence>
<dbReference type="Proteomes" id="UP000279236">
    <property type="component" value="Unassembled WGS sequence"/>
</dbReference>
<dbReference type="InterPro" id="IPR033643">
    <property type="entry name" value="SYLF_SH3YL1-like"/>
</dbReference>
<dbReference type="InterPro" id="IPR001452">
    <property type="entry name" value="SH3_domain"/>
</dbReference>
<feature type="compositionally biased region" description="Basic and acidic residues" evidence="4">
    <location>
        <begin position="641"/>
        <end position="653"/>
    </location>
</feature>
<feature type="domain" description="SH3" evidence="5">
    <location>
        <begin position="687"/>
        <end position="750"/>
    </location>
</feature>
<dbReference type="InterPro" id="IPR051702">
    <property type="entry name" value="SH3_domain_YSC84-like"/>
</dbReference>
<comment type="similarity">
    <text evidence="1">Belongs to the SH3YL1 family.</text>
</comment>
<evidence type="ECO:0000313" key="6">
    <source>
        <dbReference type="EMBL" id="RSH83351.1"/>
    </source>
</evidence>
<dbReference type="GO" id="GO:0051015">
    <property type="term" value="F:actin filament binding"/>
    <property type="evidence" value="ECO:0007669"/>
    <property type="project" value="TreeGrafter"/>
</dbReference>
<organism evidence="6 7">
    <name type="scientific">Apiotrichum porosum</name>
    <dbReference type="NCBI Taxonomy" id="105984"/>
    <lineage>
        <taxon>Eukaryota</taxon>
        <taxon>Fungi</taxon>
        <taxon>Dikarya</taxon>
        <taxon>Basidiomycota</taxon>
        <taxon>Agaricomycotina</taxon>
        <taxon>Tremellomycetes</taxon>
        <taxon>Trichosporonales</taxon>
        <taxon>Trichosporonaceae</taxon>
        <taxon>Apiotrichum</taxon>
    </lineage>
</organism>
<feature type="compositionally biased region" description="Low complexity" evidence="4">
    <location>
        <begin position="630"/>
        <end position="639"/>
    </location>
</feature>
<feature type="compositionally biased region" description="Gly residues" evidence="4">
    <location>
        <begin position="247"/>
        <end position="257"/>
    </location>
</feature>
<dbReference type="Pfam" id="PF04366">
    <property type="entry name" value="Ysc84"/>
    <property type="match status" value="1"/>
</dbReference>
<proteinExistence type="inferred from homology"/>
<name>A0A427XX28_9TREE</name>
<dbReference type="PRINTS" id="PR00452">
    <property type="entry name" value="SH3DOMAIN"/>
</dbReference>
<feature type="region of interest" description="Disordered" evidence="4">
    <location>
        <begin position="558"/>
        <end position="676"/>
    </location>
</feature>
<evidence type="ECO:0000256" key="2">
    <source>
        <dbReference type="ARBA" id="ARBA00022443"/>
    </source>
</evidence>
<dbReference type="GO" id="GO:0051017">
    <property type="term" value="P:actin filament bundle assembly"/>
    <property type="evidence" value="ECO:0007669"/>
    <property type="project" value="TreeGrafter"/>
</dbReference>
<evidence type="ECO:0000256" key="3">
    <source>
        <dbReference type="PROSITE-ProRule" id="PRU00192"/>
    </source>
</evidence>
<feature type="compositionally biased region" description="Polar residues" evidence="4">
    <location>
        <begin position="292"/>
        <end position="301"/>
    </location>
</feature>
<feature type="compositionally biased region" description="Low complexity" evidence="4">
    <location>
        <begin position="354"/>
        <end position="372"/>
    </location>
</feature>
<feature type="region of interest" description="Disordered" evidence="4">
    <location>
        <begin position="482"/>
        <end position="507"/>
    </location>
</feature>
<dbReference type="AlphaFoldDB" id="A0A427XX28"/>
<reference evidence="6 7" key="1">
    <citation type="submission" date="2018-11" db="EMBL/GenBank/DDBJ databases">
        <title>Genome sequence of Apiotrichum porosum DSM 27194.</title>
        <authorList>
            <person name="Aliyu H."/>
            <person name="Gorte O."/>
            <person name="Ochsenreither K."/>
        </authorList>
    </citation>
    <scope>NUCLEOTIDE SEQUENCE [LARGE SCALE GENOMIC DNA]</scope>
    <source>
        <strain evidence="6 7">DSM 27194</strain>
    </source>
</reference>
<dbReference type="InterPro" id="IPR036028">
    <property type="entry name" value="SH3-like_dom_sf"/>
</dbReference>
<evidence type="ECO:0000256" key="1">
    <source>
        <dbReference type="ARBA" id="ARBA00007761"/>
    </source>
</evidence>
<dbReference type="InterPro" id="IPR007461">
    <property type="entry name" value="Ysc84_actin-binding"/>
</dbReference>
<dbReference type="GO" id="GO:0035091">
    <property type="term" value="F:phosphatidylinositol binding"/>
    <property type="evidence" value="ECO:0007669"/>
    <property type="project" value="TreeGrafter"/>
</dbReference>
<feature type="region of interest" description="Disordered" evidence="4">
    <location>
        <begin position="521"/>
        <end position="542"/>
    </location>
</feature>
<dbReference type="OrthoDB" id="443981at2759"/>
<sequence>MGLNTPMPQHLREECRKAAKIVQKFVDVNNNGLDKVIPRSVLERAHGFAIFTVAKAGFVFSARAGSGLVIARLEDGSWSPPSAIAIGGLGVGGQIGAEVTDFLVVLNSRAAVASFMAAGSFTLGGNLSVAVGPLGRNAEGTGALNTKGQLAAMYSYSKTKGLFGGMSVEGSVIAERGDANRIAYGDNLTAKQILTGTFDPPDWAYHLIDVLDGATSLPGGQTWVEDEDMGAMGRTPQRKGAKAGSGYAFGEGLGAGGSRPANRKRSSSLWSIGSSKSRGNDSDRNVAVFDPNPTSTPSSNVAPRERISPDGTPTDRAPPARPWERRSSTLIPSMNFGKAKGDRRAGPSSETYNANGGPAAAPARPRASSNPRRPYEVKATPSPFSSEFGSRGATPTSRSAVTSPTDSPIESPRVPQSQDLLDFGNGGSANGSSPNRASSLSYGGSSLGARKGSGVDDSDLLGTWNANDKGLTASFARLSAGVRSRSGSLGSNGTPNRSRRGSGTILPFDDIAEDTALERAYQNAHPGQNGKERSKVSLRESTSVLAGRDWTRDLVVSADTTGNSNGGRKARPFSTYAAPSADWSEAEFSSTSPRKNGYGNGHANGNGSHSSRHGSYSNGNGHADVHGRRSSSNSYSNSRSRSRDDSDDERQGYDFDDSSYPFDDYAPRHTTGPKPVLARKAGLDDKDGYARAVALFDFSAAESGDLGFKKGQVVVVLDSAGAGGDWWRGKLATSTNEGIFPSNYVEVLNIPQDLRGGLTKGQLKTRVHQLDFD</sequence>
<feature type="region of interest" description="Disordered" evidence="4">
    <location>
        <begin position="219"/>
        <end position="466"/>
    </location>
</feature>
<dbReference type="GO" id="GO:0030479">
    <property type="term" value="C:actin cortical patch"/>
    <property type="evidence" value="ECO:0007669"/>
    <property type="project" value="TreeGrafter"/>
</dbReference>
<dbReference type="RefSeq" id="XP_028477303.1">
    <property type="nucleotide sequence ID" value="XM_028622411.1"/>
</dbReference>
<dbReference type="EMBL" id="RSCE01000004">
    <property type="protein sequence ID" value="RSH83351.1"/>
    <property type="molecule type" value="Genomic_DNA"/>
</dbReference>
<feature type="compositionally biased region" description="Low complexity" evidence="4">
    <location>
        <begin position="605"/>
        <end position="622"/>
    </location>
</feature>
<accession>A0A427XX28</accession>
<evidence type="ECO:0000313" key="7">
    <source>
        <dbReference type="Proteomes" id="UP000279236"/>
    </source>
</evidence>
<feature type="compositionally biased region" description="Polar residues" evidence="4">
    <location>
        <begin position="485"/>
        <end position="496"/>
    </location>
</feature>
<keyword evidence="7" id="KW-1185">Reference proteome</keyword>
<dbReference type="SUPFAM" id="SSF50044">
    <property type="entry name" value="SH3-domain"/>
    <property type="match status" value="1"/>
</dbReference>
<dbReference type="PROSITE" id="PS50002">
    <property type="entry name" value="SH3"/>
    <property type="match status" value="1"/>
</dbReference>
<comment type="caution">
    <text evidence="6">The sequence shown here is derived from an EMBL/GenBank/DDBJ whole genome shotgun (WGS) entry which is preliminary data.</text>
</comment>
<dbReference type="PANTHER" id="PTHR15629:SF2">
    <property type="entry name" value="SH3 DOMAIN-CONTAINING YSC84-LIKE PROTEIN 1"/>
    <property type="match status" value="1"/>
</dbReference>
<dbReference type="GO" id="GO:0051666">
    <property type="term" value="P:actin cortical patch localization"/>
    <property type="evidence" value="ECO:0007669"/>
    <property type="project" value="TreeGrafter"/>
</dbReference>
<dbReference type="Gene3D" id="2.30.30.40">
    <property type="entry name" value="SH3 Domains"/>
    <property type="match status" value="1"/>
</dbReference>